<dbReference type="Gene3D" id="3.40.630.30">
    <property type="match status" value="1"/>
</dbReference>
<dbReference type="InterPro" id="IPR000182">
    <property type="entry name" value="GNAT_dom"/>
</dbReference>
<protein>
    <submittedName>
        <fullName evidence="4">GNAT family N-acetyltransferase</fullName>
        <ecNumber evidence="4">2.3.1.-</ecNumber>
    </submittedName>
</protein>
<name>A0ABD5RGX2_9EURY</name>
<evidence type="ECO:0000313" key="5">
    <source>
        <dbReference type="Proteomes" id="UP001596099"/>
    </source>
</evidence>
<dbReference type="EMBL" id="JBHSQH010000001">
    <property type="protein sequence ID" value="MFC5969787.1"/>
    <property type="molecule type" value="Genomic_DNA"/>
</dbReference>
<feature type="domain" description="N-acetyltransferase" evidence="3">
    <location>
        <begin position="1"/>
        <end position="155"/>
    </location>
</feature>
<evidence type="ECO:0000256" key="2">
    <source>
        <dbReference type="ARBA" id="ARBA00023315"/>
    </source>
</evidence>
<dbReference type="Proteomes" id="UP001596099">
    <property type="component" value="Unassembled WGS sequence"/>
</dbReference>
<dbReference type="RefSeq" id="WP_247418123.1">
    <property type="nucleotide sequence ID" value="NZ_JALLGW010000001.1"/>
</dbReference>
<proteinExistence type="predicted"/>
<gene>
    <name evidence="4" type="ORF">ACFPYI_00440</name>
</gene>
<dbReference type="PROSITE" id="PS51186">
    <property type="entry name" value="GNAT"/>
    <property type="match status" value="1"/>
</dbReference>
<evidence type="ECO:0000259" key="3">
    <source>
        <dbReference type="PROSITE" id="PS51186"/>
    </source>
</evidence>
<reference evidence="4 5" key="1">
    <citation type="journal article" date="2019" name="Int. J. Syst. Evol. Microbiol.">
        <title>The Global Catalogue of Microorganisms (GCM) 10K type strain sequencing project: providing services to taxonomists for standard genome sequencing and annotation.</title>
        <authorList>
            <consortium name="The Broad Institute Genomics Platform"/>
            <consortium name="The Broad Institute Genome Sequencing Center for Infectious Disease"/>
            <person name="Wu L."/>
            <person name="Ma J."/>
        </authorList>
    </citation>
    <scope>NUCLEOTIDE SEQUENCE [LARGE SCALE GENOMIC DNA]</scope>
    <source>
        <strain evidence="4 5">CGMCC 1.12543</strain>
    </source>
</reference>
<comment type="caution">
    <text evidence="4">The sequence shown here is derived from an EMBL/GenBank/DDBJ whole genome shotgun (WGS) entry which is preliminary data.</text>
</comment>
<evidence type="ECO:0000256" key="1">
    <source>
        <dbReference type="ARBA" id="ARBA00022679"/>
    </source>
</evidence>
<dbReference type="CDD" id="cd04301">
    <property type="entry name" value="NAT_SF"/>
    <property type="match status" value="1"/>
</dbReference>
<dbReference type="AlphaFoldDB" id="A0ABD5RGX2"/>
<dbReference type="InterPro" id="IPR050832">
    <property type="entry name" value="Bact_Acetyltransf"/>
</dbReference>
<organism evidence="4 5">
    <name type="scientific">Halomarina salina</name>
    <dbReference type="NCBI Taxonomy" id="1872699"/>
    <lineage>
        <taxon>Archaea</taxon>
        <taxon>Methanobacteriati</taxon>
        <taxon>Methanobacteriota</taxon>
        <taxon>Stenosarchaea group</taxon>
        <taxon>Halobacteria</taxon>
        <taxon>Halobacteriales</taxon>
        <taxon>Natronomonadaceae</taxon>
        <taxon>Halomarina</taxon>
    </lineage>
</organism>
<dbReference type="Pfam" id="PF00583">
    <property type="entry name" value="Acetyltransf_1"/>
    <property type="match status" value="1"/>
</dbReference>
<dbReference type="GO" id="GO:0016746">
    <property type="term" value="F:acyltransferase activity"/>
    <property type="evidence" value="ECO:0007669"/>
    <property type="project" value="UniProtKB-KW"/>
</dbReference>
<evidence type="ECO:0000313" key="4">
    <source>
        <dbReference type="EMBL" id="MFC5969787.1"/>
    </source>
</evidence>
<dbReference type="SUPFAM" id="SSF55729">
    <property type="entry name" value="Acyl-CoA N-acyltransferases (Nat)"/>
    <property type="match status" value="1"/>
</dbReference>
<keyword evidence="5" id="KW-1185">Reference proteome</keyword>
<keyword evidence="1 4" id="KW-0808">Transferase</keyword>
<dbReference type="InterPro" id="IPR016181">
    <property type="entry name" value="Acyl_CoA_acyltransferase"/>
</dbReference>
<sequence length="155" mass="17704">MELVEATTEDLDALVARWYSLARAMETYDELNELRHDGIDEVSDDGFRALLDDDAVSVYLVVHETETIGYVTLRTGHHPSREYSRSLRIVDLAVDDGHRNHGHGTAVVERVKEIARDRGCDHLTVSCEWQNDGARRFYRDAGFRPKQVDYAQALE</sequence>
<keyword evidence="2 4" id="KW-0012">Acyltransferase</keyword>
<dbReference type="PANTHER" id="PTHR43877:SF2">
    <property type="entry name" value="AMINOALKYLPHOSPHONATE N-ACETYLTRANSFERASE-RELATED"/>
    <property type="match status" value="1"/>
</dbReference>
<dbReference type="PANTHER" id="PTHR43877">
    <property type="entry name" value="AMINOALKYLPHOSPHONATE N-ACETYLTRANSFERASE-RELATED-RELATED"/>
    <property type="match status" value="1"/>
</dbReference>
<accession>A0ABD5RGX2</accession>
<dbReference type="EC" id="2.3.1.-" evidence="4"/>